<dbReference type="Proteomes" id="UP000887565">
    <property type="component" value="Unplaced"/>
</dbReference>
<evidence type="ECO:0000313" key="1">
    <source>
        <dbReference type="Proteomes" id="UP000887565"/>
    </source>
</evidence>
<protein>
    <submittedName>
        <fullName evidence="2">Uncharacterized protein</fullName>
    </submittedName>
</protein>
<organism evidence="1 2">
    <name type="scientific">Romanomermis culicivorax</name>
    <name type="common">Nematode worm</name>
    <dbReference type="NCBI Taxonomy" id="13658"/>
    <lineage>
        <taxon>Eukaryota</taxon>
        <taxon>Metazoa</taxon>
        <taxon>Ecdysozoa</taxon>
        <taxon>Nematoda</taxon>
        <taxon>Enoplea</taxon>
        <taxon>Dorylaimia</taxon>
        <taxon>Mermithida</taxon>
        <taxon>Mermithoidea</taxon>
        <taxon>Mermithidae</taxon>
        <taxon>Romanomermis</taxon>
    </lineage>
</organism>
<dbReference type="AlphaFoldDB" id="A0A915KUM6"/>
<sequence>MATIPMPPVTPLWEYPSTEIRRLSMWKQQLDVMYDLTDAQRAVDKKFKDAEKNLIMYVHLGTEAIRWFEHSPTMGQIWTMSHNEFYNAIVAMFEQPMPQLIVFYQF</sequence>
<proteinExistence type="predicted"/>
<keyword evidence="1" id="KW-1185">Reference proteome</keyword>
<reference evidence="2" key="1">
    <citation type="submission" date="2022-11" db="UniProtKB">
        <authorList>
            <consortium name="WormBaseParasite"/>
        </authorList>
    </citation>
    <scope>IDENTIFICATION</scope>
</reference>
<evidence type="ECO:0000313" key="2">
    <source>
        <dbReference type="WBParaSite" id="nRc.2.0.1.t42490-RA"/>
    </source>
</evidence>
<dbReference type="WBParaSite" id="nRc.2.0.1.t42490-RA">
    <property type="protein sequence ID" value="nRc.2.0.1.t42490-RA"/>
    <property type="gene ID" value="nRc.2.0.1.g42490"/>
</dbReference>
<accession>A0A915KUM6</accession>
<name>A0A915KUM6_ROMCU</name>